<proteinExistence type="predicted"/>
<evidence type="ECO:0000256" key="1">
    <source>
        <dbReference type="SAM" id="MobiDB-lite"/>
    </source>
</evidence>
<gene>
    <name evidence="2" type="ORF">CTOB1V02_LOCUS5560</name>
</gene>
<feature type="compositionally biased region" description="Low complexity" evidence="1">
    <location>
        <begin position="66"/>
        <end position="82"/>
    </location>
</feature>
<protein>
    <submittedName>
        <fullName evidence="2">Uncharacterized protein</fullName>
    </submittedName>
</protein>
<feature type="compositionally biased region" description="Polar residues" evidence="1">
    <location>
        <begin position="509"/>
        <end position="518"/>
    </location>
</feature>
<reference evidence="2" key="1">
    <citation type="submission" date="2020-11" db="EMBL/GenBank/DDBJ databases">
        <authorList>
            <person name="Tran Van P."/>
        </authorList>
    </citation>
    <scope>NUCLEOTIDE SEQUENCE</scope>
</reference>
<feature type="compositionally biased region" description="Pro residues" evidence="1">
    <location>
        <begin position="210"/>
        <end position="221"/>
    </location>
</feature>
<sequence length="595" mass="64190">EERQLRDLTLQHTDFNGIAANLMVGPIPPCNQAPAKRQSSLDETTTNETARNGSGGGGKFAHISKKASSSLLPASPGRGPKPVVAPKPPGLSQKMDRTSTGSQQAEVEEGDVPQTKEDPHEDPLGATDNGVADPHSSPGKHGNRRSFSSNLEALGHELRTLQYANSEPSCPPAPPGSVDIKGSSTTTVDGSRSGNLSRQSRPSSTKRPAPKPPGRPPPPPTKNNVTTNGIVTIGDDRNGNKRGPPPKKPPPPSRNSAGNSSAPSFSIFAQKHGSPSPERVRKPRSRSLPRPADFFLNRERRRRSGRFSPTCAVSTSPDIGRRSKHSSEDFLDQLASCKFKRRSGNGGGKKNFIRKLLRIEKVEHPKQTRSADVGTDVENPFRSQYAFNANLASLRQKEGKMRQSLKLTRKSVVLPVEREPSEEFLTDWCWTSKSGQELALVCLATLMNEQDVDKAGATVVELALTCPYRKGFMRGKVVIRCSTFSPPGGSSSKSSSTGSDYLRDPIPDSSMTPSPSTNHRSRSRRVKTTSSSLHNGAYDDPVPYYASTSGPPGDRGGQSSGGVQLRSKRSLLADEERRMNIDDDDDSVSVSLGRI</sequence>
<name>A0A7R8WC23_9CRUS</name>
<feature type="compositionally biased region" description="Basic and acidic residues" evidence="1">
    <location>
        <begin position="571"/>
        <end position="581"/>
    </location>
</feature>
<feature type="non-terminal residue" evidence="2">
    <location>
        <position position="595"/>
    </location>
</feature>
<organism evidence="2">
    <name type="scientific">Cyprideis torosa</name>
    <dbReference type="NCBI Taxonomy" id="163714"/>
    <lineage>
        <taxon>Eukaryota</taxon>
        <taxon>Metazoa</taxon>
        <taxon>Ecdysozoa</taxon>
        <taxon>Arthropoda</taxon>
        <taxon>Crustacea</taxon>
        <taxon>Oligostraca</taxon>
        <taxon>Ostracoda</taxon>
        <taxon>Podocopa</taxon>
        <taxon>Podocopida</taxon>
        <taxon>Cytherocopina</taxon>
        <taxon>Cytheroidea</taxon>
        <taxon>Cytherideidae</taxon>
        <taxon>Cyprideis</taxon>
    </lineage>
</organism>
<feature type="region of interest" description="Disordered" evidence="1">
    <location>
        <begin position="23"/>
        <end position="325"/>
    </location>
</feature>
<feature type="compositionally biased region" description="Basic and acidic residues" evidence="1">
    <location>
        <begin position="114"/>
        <end position="123"/>
    </location>
</feature>
<dbReference type="EMBL" id="OB661212">
    <property type="protein sequence ID" value="CAD7227660.1"/>
    <property type="molecule type" value="Genomic_DNA"/>
</dbReference>
<feature type="region of interest" description="Disordered" evidence="1">
    <location>
        <begin position="483"/>
        <end position="595"/>
    </location>
</feature>
<accession>A0A7R8WC23</accession>
<evidence type="ECO:0000313" key="2">
    <source>
        <dbReference type="EMBL" id="CAD7227660.1"/>
    </source>
</evidence>
<dbReference type="AlphaFoldDB" id="A0A7R8WC23"/>
<feature type="compositionally biased region" description="Low complexity" evidence="1">
    <location>
        <begin position="483"/>
        <end position="499"/>
    </location>
</feature>
<feature type="compositionally biased region" description="Polar residues" evidence="1">
    <location>
        <begin position="37"/>
        <end position="52"/>
    </location>
</feature>
<feature type="compositionally biased region" description="Polar residues" evidence="1">
    <location>
        <begin position="182"/>
        <end position="205"/>
    </location>
</feature>